<dbReference type="GO" id="GO:0006032">
    <property type="term" value="P:chitin catabolic process"/>
    <property type="evidence" value="ECO:0007669"/>
    <property type="project" value="InterPro"/>
</dbReference>
<dbReference type="Proteomes" id="UP000238479">
    <property type="component" value="Chromosome 4"/>
</dbReference>
<keyword evidence="7" id="KW-1185">Reference proteome</keyword>
<comment type="caution">
    <text evidence="6">The sequence shown here is derived from an EMBL/GenBank/DDBJ whole genome shotgun (WGS) entry which is preliminary data.</text>
</comment>
<dbReference type="SUPFAM" id="SSF53955">
    <property type="entry name" value="Lysozyme-like"/>
    <property type="match status" value="1"/>
</dbReference>
<keyword evidence="6" id="KW-0378">Hydrolase</keyword>
<dbReference type="PANTHER" id="PTHR22595:SF209">
    <property type="entry name" value="GLYCOSIDE HYDROLASE, FAMILY 19"/>
    <property type="match status" value="1"/>
</dbReference>
<sequence>MQSAKKGRTDTSPLFAAVGGASWGQPLQNISSLFPPLNLKQLFSSPNPTPPSSTVHFPQTCTPFNPKMTLHPTLALRQNPKHRTTESLIPSSPKNNPSPSDLNRPFQFSPPMKTSPLVSAAVVAVVLLSVLCVNAFDDQVSATPTLVKKVKGKKVCDKGWECKGWSQYCCNLTVTDVFQTYQFEELFKNRNAPVAHAVGFWDFQSFILAASVFEPQGFCTTGGKLTQMKELAAFLGHVGSKTSCGYGVATGGPLAWGLCYNREMSPMQSYCDDFYKYTYPCSPGADYYGRGALPIYWNYNYGAAGEALKVDLLNHPEYIEQNATLAFQAAIWRWMTPIKKSQPSAHEAFVGTWKPTKNDTLSKRFPGFGATMNILYGEQVCGQGDIDAMNNIVSHYQYYLDLLGVGREEAGPHEVLTCAEQLAFNPITKASS</sequence>
<gene>
    <name evidence="6" type="ORF">RchiOBHm_Chr4g0409551</name>
</gene>
<keyword evidence="2" id="KW-0611">Plant defense</keyword>
<keyword evidence="1" id="KW-0147">Chitin-binding</keyword>
<dbReference type="AlphaFoldDB" id="A0A2P6QV69"/>
<evidence type="ECO:0000256" key="4">
    <source>
        <dbReference type="SAM" id="MobiDB-lite"/>
    </source>
</evidence>
<proteinExistence type="predicted"/>
<dbReference type="InterPro" id="IPR000726">
    <property type="entry name" value="Glyco_hydro_19_cat"/>
</dbReference>
<dbReference type="STRING" id="74649.A0A2P6QV69"/>
<feature type="region of interest" description="Disordered" evidence="4">
    <location>
        <begin position="79"/>
        <end position="104"/>
    </location>
</feature>
<evidence type="ECO:0000313" key="7">
    <source>
        <dbReference type="Proteomes" id="UP000238479"/>
    </source>
</evidence>
<dbReference type="Gramene" id="PRQ38054">
    <property type="protein sequence ID" value="PRQ38054"/>
    <property type="gene ID" value="RchiOBHm_Chr4g0409551"/>
</dbReference>
<dbReference type="EMBL" id="PDCK01000042">
    <property type="protein sequence ID" value="PRQ38054.1"/>
    <property type="molecule type" value="Genomic_DNA"/>
</dbReference>
<evidence type="ECO:0000256" key="1">
    <source>
        <dbReference type="ARBA" id="ARBA00022669"/>
    </source>
</evidence>
<dbReference type="InterPro" id="IPR023346">
    <property type="entry name" value="Lysozyme-like_dom_sf"/>
</dbReference>
<reference evidence="6 7" key="1">
    <citation type="journal article" date="2018" name="Nat. Genet.">
        <title>The Rosa genome provides new insights in the design of modern roses.</title>
        <authorList>
            <person name="Bendahmane M."/>
        </authorList>
    </citation>
    <scope>NUCLEOTIDE SEQUENCE [LARGE SCALE GENOMIC DNA]</scope>
    <source>
        <strain evidence="7">cv. Old Blush</strain>
    </source>
</reference>
<dbReference type="OMA" id="ECSWWSK"/>
<name>A0A2P6QV69_ROSCH</name>
<evidence type="ECO:0000313" key="6">
    <source>
        <dbReference type="EMBL" id="PRQ38054.1"/>
    </source>
</evidence>
<dbReference type="GO" id="GO:0004568">
    <property type="term" value="F:chitinase activity"/>
    <property type="evidence" value="ECO:0007669"/>
    <property type="project" value="InterPro"/>
</dbReference>
<feature type="domain" description="Glycoside hydrolase family 19 catalytic" evidence="5">
    <location>
        <begin position="181"/>
        <end position="408"/>
    </location>
</feature>
<dbReference type="GO" id="GO:0006952">
    <property type="term" value="P:defense response"/>
    <property type="evidence" value="ECO:0007669"/>
    <property type="project" value="UniProtKB-KW"/>
</dbReference>
<dbReference type="GO" id="GO:0016998">
    <property type="term" value="P:cell wall macromolecule catabolic process"/>
    <property type="evidence" value="ECO:0007669"/>
    <property type="project" value="InterPro"/>
</dbReference>
<keyword evidence="3" id="KW-1015">Disulfide bond</keyword>
<evidence type="ECO:0000259" key="5">
    <source>
        <dbReference type="Pfam" id="PF00182"/>
    </source>
</evidence>
<dbReference type="Gene3D" id="1.10.530.10">
    <property type="match status" value="1"/>
</dbReference>
<dbReference type="PANTHER" id="PTHR22595">
    <property type="entry name" value="CHITINASE-RELATED"/>
    <property type="match status" value="1"/>
</dbReference>
<dbReference type="GO" id="GO:0008061">
    <property type="term" value="F:chitin binding"/>
    <property type="evidence" value="ECO:0007669"/>
    <property type="project" value="UniProtKB-KW"/>
</dbReference>
<dbReference type="Pfam" id="PF00182">
    <property type="entry name" value="Glyco_hydro_19"/>
    <property type="match status" value="1"/>
</dbReference>
<dbReference type="Gene3D" id="3.30.20.10">
    <property type="entry name" value="Endochitinase, domain 2"/>
    <property type="match status" value="1"/>
</dbReference>
<evidence type="ECO:0000256" key="2">
    <source>
        <dbReference type="ARBA" id="ARBA00022821"/>
    </source>
</evidence>
<dbReference type="CDD" id="cd00325">
    <property type="entry name" value="chitinase_GH19"/>
    <property type="match status" value="1"/>
</dbReference>
<dbReference type="FunFam" id="3.30.20.10:FF:000001">
    <property type="entry name" value="Endochitinase (Chitinase)"/>
    <property type="match status" value="1"/>
</dbReference>
<evidence type="ECO:0000256" key="3">
    <source>
        <dbReference type="ARBA" id="ARBA00023157"/>
    </source>
</evidence>
<accession>A0A2P6QV69</accession>
<protein>
    <submittedName>
        <fullName evidence="6">Putative glycoside hydrolase, family 19, catalytic, Lysozyme-like domain-containing protein</fullName>
    </submittedName>
</protein>
<feature type="compositionally biased region" description="Low complexity" evidence="4">
    <location>
        <begin position="90"/>
        <end position="100"/>
    </location>
</feature>
<organism evidence="6 7">
    <name type="scientific">Rosa chinensis</name>
    <name type="common">China rose</name>
    <dbReference type="NCBI Taxonomy" id="74649"/>
    <lineage>
        <taxon>Eukaryota</taxon>
        <taxon>Viridiplantae</taxon>
        <taxon>Streptophyta</taxon>
        <taxon>Embryophyta</taxon>
        <taxon>Tracheophyta</taxon>
        <taxon>Spermatophyta</taxon>
        <taxon>Magnoliopsida</taxon>
        <taxon>eudicotyledons</taxon>
        <taxon>Gunneridae</taxon>
        <taxon>Pentapetalae</taxon>
        <taxon>rosids</taxon>
        <taxon>fabids</taxon>
        <taxon>Rosales</taxon>
        <taxon>Rosaceae</taxon>
        <taxon>Rosoideae</taxon>
        <taxon>Rosoideae incertae sedis</taxon>
        <taxon>Rosa</taxon>
    </lineage>
</organism>